<protein>
    <submittedName>
        <fullName evidence="1">Uncharacterized protein</fullName>
    </submittedName>
</protein>
<proteinExistence type="predicted"/>
<dbReference type="KEGG" id="prz:GZH47_33395"/>
<reference evidence="1 2" key="1">
    <citation type="submission" date="2020-02" db="EMBL/GenBank/DDBJ databases">
        <title>Paenibacillus sp. nov., isolated from rhizosphere soil of tomato.</title>
        <authorList>
            <person name="Weon H.-Y."/>
            <person name="Lee S.A."/>
        </authorList>
    </citation>
    <scope>NUCLEOTIDE SEQUENCE [LARGE SCALE GENOMIC DNA]</scope>
    <source>
        <strain evidence="1 2">14171R-81</strain>
        <plasmid evidence="1 2">unnamed2</plasmid>
    </source>
</reference>
<keyword evidence="1" id="KW-0614">Plasmid</keyword>
<accession>A0A6C0PB34</accession>
<geneLocation type="plasmid" evidence="1 2">
    <name>unnamed2</name>
</geneLocation>
<gene>
    <name evidence="1" type="ORF">GZH47_33395</name>
</gene>
<evidence type="ECO:0000313" key="1">
    <source>
        <dbReference type="EMBL" id="QHW35790.1"/>
    </source>
</evidence>
<dbReference type="AlphaFoldDB" id="A0A6C0PB34"/>
<keyword evidence="2" id="KW-1185">Reference proteome</keyword>
<dbReference type="Proteomes" id="UP000479114">
    <property type="component" value="Plasmid unnamed2"/>
</dbReference>
<sequence>MSDIDHEYTDNLVCPFCGHEDTESQETSPGDEDLGLIECSNCEKCYYGTRNIRVSYSTEKATYDTCKGCGAEDVPVENLHSSIGKYEGLCLTCGPKEKHRLEVEYIKKFTAETGQEALDDVCSKTD</sequence>
<organism evidence="1 2">
    <name type="scientific">Paenibacillus rhizovicinus</name>
    <dbReference type="NCBI Taxonomy" id="2704463"/>
    <lineage>
        <taxon>Bacteria</taxon>
        <taxon>Bacillati</taxon>
        <taxon>Bacillota</taxon>
        <taxon>Bacilli</taxon>
        <taxon>Bacillales</taxon>
        <taxon>Paenibacillaceae</taxon>
        <taxon>Paenibacillus</taxon>
    </lineage>
</organism>
<name>A0A6C0PB34_9BACL</name>
<dbReference type="RefSeq" id="WP_162645924.1">
    <property type="nucleotide sequence ID" value="NZ_CP048288.1"/>
</dbReference>
<evidence type="ECO:0000313" key="2">
    <source>
        <dbReference type="Proteomes" id="UP000479114"/>
    </source>
</evidence>
<dbReference type="EMBL" id="CP048288">
    <property type="protein sequence ID" value="QHW35790.1"/>
    <property type="molecule type" value="Genomic_DNA"/>
</dbReference>